<dbReference type="Proteomes" id="UP000749559">
    <property type="component" value="Unassembled WGS sequence"/>
</dbReference>
<organism evidence="2 3">
    <name type="scientific">Owenia fusiformis</name>
    <name type="common">Polychaete worm</name>
    <dbReference type="NCBI Taxonomy" id="6347"/>
    <lineage>
        <taxon>Eukaryota</taxon>
        <taxon>Metazoa</taxon>
        <taxon>Spiralia</taxon>
        <taxon>Lophotrochozoa</taxon>
        <taxon>Annelida</taxon>
        <taxon>Polychaeta</taxon>
        <taxon>Sedentaria</taxon>
        <taxon>Canalipalpata</taxon>
        <taxon>Sabellida</taxon>
        <taxon>Oweniida</taxon>
        <taxon>Oweniidae</taxon>
        <taxon>Owenia</taxon>
    </lineage>
</organism>
<reference evidence="2" key="1">
    <citation type="submission" date="2022-03" db="EMBL/GenBank/DDBJ databases">
        <authorList>
            <person name="Martin C."/>
        </authorList>
    </citation>
    <scope>NUCLEOTIDE SEQUENCE</scope>
</reference>
<gene>
    <name evidence="2" type="ORF">OFUS_LOCUS9148</name>
</gene>
<evidence type="ECO:0000256" key="1">
    <source>
        <dbReference type="SAM" id="SignalP"/>
    </source>
</evidence>
<evidence type="ECO:0000313" key="3">
    <source>
        <dbReference type="Proteomes" id="UP000749559"/>
    </source>
</evidence>
<dbReference type="GO" id="GO:0016042">
    <property type="term" value="P:lipid catabolic process"/>
    <property type="evidence" value="ECO:0007669"/>
    <property type="project" value="InterPro"/>
</dbReference>
<feature type="chain" id="PRO_5035931815" evidence="1">
    <location>
        <begin position="23"/>
        <end position="506"/>
    </location>
</feature>
<sequence length="506" mass="55901">MEIKKALNVIIVFYFMMACSYAGRRVDVTKTCNSEADCGSDECCVPDSNQVTKRGMPKAPLPIFINSGICRKIGTLNDSCFVDQKEKAGVIRECPCEKGFFCEGAGLKSPFGEIGTCKPIQKVCRNNGDCLNTQCCRCPLMRKGKRQIEPCVCQDNGVNGAQCIVEHNNVDLMTFERFCPCSNGFTCHGNGMKEVPLGEHGKCKPIQKVCRNNGDCLNTQCCRCPLMRKGKRQIEPCVCQDHGVDGDKCIVEHNAAVLLTFEKFCPCSNGFTCHGNGIKEIPLGEHGECMAVEGTPVEKECEDSYDCGEGQCCKCPLMRKGKMQIQQKCVCADVGKRHGTCIVEHMQTTHETYEMFCPCGPRLLCLGNNKHEIPLGEYGKCMAAGDLARGRPILPPVETRTPCTSRKQCKKDECCLSIHRPIGKRGLEEQPQAYCEKRGICNEGCLMNNGNRKRPESGKVFVGECPCAKGLKCTPNGMTDIPLGPMGTCEPKRRKFRERKCKKLRG</sequence>
<keyword evidence="3" id="KW-1185">Reference proteome</keyword>
<dbReference type="GO" id="GO:0008047">
    <property type="term" value="F:enzyme activator activity"/>
    <property type="evidence" value="ECO:0007669"/>
    <property type="project" value="InterPro"/>
</dbReference>
<dbReference type="PANTHER" id="PTHR10041">
    <property type="entry name" value="COLIPASE"/>
    <property type="match status" value="1"/>
</dbReference>
<dbReference type="PANTHER" id="PTHR10041:SF5">
    <property type="entry name" value="LEUCINE-RICH COLIPASE-LIKE PROTEIN 1"/>
    <property type="match status" value="1"/>
</dbReference>
<protein>
    <submittedName>
        <fullName evidence="2">Uncharacterized protein</fullName>
    </submittedName>
</protein>
<name>A0A8S4NPY1_OWEFU</name>
<feature type="signal peptide" evidence="1">
    <location>
        <begin position="1"/>
        <end position="22"/>
    </location>
</feature>
<dbReference type="OrthoDB" id="6093807at2759"/>
<dbReference type="GO" id="GO:0007586">
    <property type="term" value="P:digestion"/>
    <property type="evidence" value="ECO:0007669"/>
    <property type="project" value="InterPro"/>
</dbReference>
<dbReference type="InterPro" id="IPR001981">
    <property type="entry name" value="Colipase"/>
</dbReference>
<dbReference type="AlphaFoldDB" id="A0A8S4NPY1"/>
<dbReference type="Gene3D" id="2.10.80.10">
    <property type="entry name" value="Lipase, subunit A"/>
    <property type="match status" value="5"/>
</dbReference>
<accession>A0A8S4NPY1</accession>
<dbReference type="GO" id="GO:0005576">
    <property type="term" value="C:extracellular region"/>
    <property type="evidence" value="ECO:0007669"/>
    <property type="project" value="InterPro"/>
</dbReference>
<keyword evidence="1" id="KW-0732">Signal</keyword>
<evidence type="ECO:0000313" key="2">
    <source>
        <dbReference type="EMBL" id="CAH1782732.1"/>
    </source>
</evidence>
<dbReference type="EMBL" id="CAIIXF020000005">
    <property type="protein sequence ID" value="CAH1782732.1"/>
    <property type="molecule type" value="Genomic_DNA"/>
</dbReference>
<proteinExistence type="predicted"/>
<comment type="caution">
    <text evidence="2">The sequence shown here is derived from an EMBL/GenBank/DDBJ whole genome shotgun (WGS) entry which is preliminary data.</text>
</comment>
<dbReference type="PROSITE" id="PS51257">
    <property type="entry name" value="PROKAR_LIPOPROTEIN"/>
    <property type="match status" value="1"/>
</dbReference>